<reference evidence="7 8" key="1">
    <citation type="submission" date="2019-04" db="EMBL/GenBank/DDBJ databases">
        <authorList>
            <person name="Li M."/>
            <person name="Gao C."/>
        </authorList>
    </citation>
    <scope>NUCLEOTIDE SEQUENCE [LARGE SCALE GENOMIC DNA]</scope>
    <source>
        <strain evidence="7 8">BGMRC 2031</strain>
    </source>
</reference>
<dbReference type="PANTHER" id="PTHR35892">
    <property type="entry name" value="OUTER MEMBRANE PROTEIN PAGN-RELATED"/>
    <property type="match status" value="1"/>
</dbReference>
<comment type="caution">
    <text evidence="7">The sequence shown here is derived from an EMBL/GenBank/DDBJ whole genome shotgun (WGS) entry which is preliminary data.</text>
</comment>
<keyword evidence="2" id="KW-1134">Transmembrane beta strand</keyword>
<evidence type="ECO:0000256" key="2">
    <source>
        <dbReference type="ARBA" id="ARBA00022452"/>
    </source>
</evidence>
<keyword evidence="4 6" id="KW-0732">Signal</keyword>
<dbReference type="EMBL" id="SZPQ01000015">
    <property type="protein sequence ID" value="TKI06146.1"/>
    <property type="molecule type" value="Genomic_DNA"/>
</dbReference>
<name>A0ABY2SL00_9HYPH</name>
<dbReference type="PANTHER" id="PTHR35892:SF2">
    <property type="entry name" value="OUTER MEMBRANE PROTEIN PAGN"/>
    <property type="match status" value="1"/>
</dbReference>
<evidence type="ECO:0000256" key="4">
    <source>
        <dbReference type="ARBA" id="ARBA00022729"/>
    </source>
</evidence>
<protein>
    <submittedName>
        <fullName evidence="7">Ail/Lom family protein</fullName>
    </submittedName>
</protein>
<feature type="signal peptide" evidence="6">
    <location>
        <begin position="1"/>
        <end position="22"/>
    </location>
</feature>
<dbReference type="PROSITE" id="PS00694">
    <property type="entry name" value="ENT_VIR_OMP_1"/>
    <property type="match status" value="1"/>
</dbReference>
<dbReference type="Pfam" id="PF06316">
    <property type="entry name" value="Ail_Lom"/>
    <property type="match status" value="1"/>
</dbReference>
<organism evidence="7 8">
    <name type="scientific">Martelella alba</name>
    <dbReference type="NCBI Taxonomy" id="2590451"/>
    <lineage>
        <taxon>Bacteria</taxon>
        <taxon>Pseudomonadati</taxon>
        <taxon>Pseudomonadota</taxon>
        <taxon>Alphaproteobacteria</taxon>
        <taxon>Hyphomicrobiales</taxon>
        <taxon>Aurantimonadaceae</taxon>
        <taxon>Martelella</taxon>
    </lineage>
</organism>
<comment type="subcellular location">
    <subcellularLocation>
        <location evidence="1">Membrane</location>
        <topology evidence="1">Multi-pass membrane protein</topology>
    </subcellularLocation>
</comment>
<dbReference type="PROSITE" id="PS00695">
    <property type="entry name" value="ENT_VIR_OMP_2"/>
    <property type="match status" value="1"/>
</dbReference>
<dbReference type="InterPro" id="IPR000758">
    <property type="entry name" value="Enterovir_OMP"/>
</dbReference>
<sequence>MKKLYLALLACATLGNSFHAAAETHHTVSLGYAQSERVKDEGNPFTPKGVNVKYRYEWDSPVSVISSLTYLSSKTSSQTATFSYIDINNAHTKLFNFSVGPAYRFNEFVSLYGLVGMNYTQIKSQGYEQNRQDKTLTHSYHDSEKSANMLFGAGLQFNPRQDMAIDIGYEGIRYKATGEKSNILNTFNIGIGYRF</sequence>
<gene>
    <name evidence="7" type="ORF">FCN80_11570</name>
</gene>
<evidence type="ECO:0000256" key="6">
    <source>
        <dbReference type="SAM" id="SignalP"/>
    </source>
</evidence>
<dbReference type="Proteomes" id="UP000305202">
    <property type="component" value="Unassembled WGS sequence"/>
</dbReference>
<keyword evidence="5" id="KW-0472">Membrane</keyword>
<keyword evidence="8" id="KW-1185">Reference proteome</keyword>
<dbReference type="Gene3D" id="2.40.160.20">
    <property type="match status" value="1"/>
</dbReference>
<dbReference type="InterPro" id="IPR011250">
    <property type="entry name" value="OMP/PagP_B-barrel"/>
</dbReference>
<evidence type="ECO:0000256" key="5">
    <source>
        <dbReference type="ARBA" id="ARBA00023136"/>
    </source>
</evidence>
<feature type="chain" id="PRO_5046760569" evidence="6">
    <location>
        <begin position="23"/>
        <end position="195"/>
    </location>
</feature>
<evidence type="ECO:0000256" key="3">
    <source>
        <dbReference type="ARBA" id="ARBA00022692"/>
    </source>
</evidence>
<dbReference type="InterPro" id="IPR051723">
    <property type="entry name" value="Bact_OM_Invasion-Related"/>
</dbReference>
<evidence type="ECO:0000313" key="8">
    <source>
        <dbReference type="Proteomes" id="UP000305202"/>
    </source>
</evidence>
<dbReference type="SUPFAM" id="SSF56925">
    <property type="entry name" value="OMPA-like"/>
    <property type="match status" value="1"/>
</dbReference>
<dbReference type="RefSeq" id="WP_136990313.1">
    <property type="nucleotide sequence ID" value="NZ_SZPQ01000015.1"/>
</dbReference>
<dbReference type="PRINTS" id="PR00316">
    <property type="entry name" value="ENTEROVIROMP"/>
</dbReference>
<proteinExistence type="predicted"/>
<evidence type="ECO:0000256" key="1">
    <source>
        <dbReference type="ARBA" id="ARBA00004141"/>
    </source>
</evidence>
<accession>A0ABY2SL00</accession>
<evidence type="ECO:0000313" key="7">
    <source>
        <dbReference type="EMBL" id="TKI06146.1"/>
    </source>
</evidence>
<keyword evidence="3" id="KW-0812">Transmembrane</keyword>